<dbReference type="EMBL" id="JBJKBG010000003">
    <property type="protein sequence ID" value="KAL3744536.1"/>
    <property type="molecule type" value="Genomic_DNA"/>
</dbReference>
<feature type="repeat" description="ANK" evidence="7">
    <location>
        <begin position="70"/>
        <end position="97"/>
    </location>
</feature>
<feature type="domain" description="PGG" evidence="9">
    <location>
        <begin position="226"/>
        <end position="344"/>
    </location>
</feature>
<reference evidence="10 11" key="1">
    <citation type="submission" date="2024-11" db="EMBL/GenBank/DDBJ databases">
        <title>Chromosome-level genome assembly of Eucalyptus globulus Labill. provides insights into its genome evolution.</title>
        <authorList>
            <person name="Li X."/>
        </authorList>
    </citation>
    <scope>NUCLEOTIDE SEQUENCE [LARGE SCALE GENOMIC DNA]</scope>
    <source>
        <strain evidence="10">CL2024</strain>
        <tissue evidence="10">Fresh tender leaves</tissue>
    </source>
</reference>
<keyword evidence="5 7" id="KW-0040">ANK repeat</keyword>
<sequence length="401" mass="44953">MESELYVAAMRGNVLSLLELLAKDKLLLDKIMTKKPVKPPLHIAVMLGHSDFVEEVLARKAELAREQDSHGSTPLHLAAAKGYLNIVASLLRVNADICFVCDNYERNPLHVAVMKGHVDVLEYLVQVKRNAARSVDKHGQTILHLCVMHNKLEALKLLIDILGDDEFINKTDKHGNTILHLAAVDGETKTTLFLTNKGVKPNIKNSEGFTALALLPEDKSEERKRKWQDKMHGTLLVVATLLATMTFQASITPPGGLWEADFAGDENFGPHIAGESIMADKFPKTYKRFLTCNTITFIASLSIILLFISGLPLKRHRITTWIPMLIMWVAISFVAATYAISAYVFSTELGTFRKAIRLAMMAWIGLMAFLFLWHFVRLVLKLVRKVRPQRPDGVRGLDHMV</sequence>
<dbReference type="AlphaFoldDB" id="A0ABD3L449"/>
<feature type="transmembrane region" description="Helical" evidence="8">
    <location>
        <begin position="294"/>
        <end position="313"/>
    </location>
</feature>
<organism evidence="10 11">
    <name type="scientific">Eucalyptus globulus</name>
    <name type="common">Tasmanian blue gum</name>
    <dbReference type="NCBI Taxonomy" id="34317"/>
    <lineage>
        <taxon>Eukaryota</taxon>
        <taxon>Viridiplantae</taxon>
        <taxon>Streptophyta</taxon>
        <taxon>Embryophyta</taxon>
        <taxon>Tracheophyta</taxon>
        <taxon>Spermatophyta</taxon>
        <taxon>Magnoliopsida</taxon>
        <taxon>eudicotyledons</taxon>
        <taxon>Gunneridae</taxon>
        <taxon>Pentapetalae</taxon>
        <taxon>rosids</taxon>
        <taxon>malvids</taxon>
        <taxon>Myrtales</taxon>
        <taxon>Myrtaceae</taxon>
        <taxon>Myrtoideae</taxon>
        <taxon>Eucalypteae</taxon>
        <taxon>Eucalyptus</taxon>
    </lineage>
</organism>
<name>A0ABD3L449_EUCGL</name>
<dbReference type="SUPFAM" id="SSF48403">
    <property type="entry name" value="Ankyrin repeat"/>
    <property type="match status" value="1"/>
</dbReference>
<feature type="transmembrane region" description="Helical" evidence="8">
    <location>
        <begin position="358"/>
        <end position="380"/>
    </location>
</feature>
<keyword evidence="6 8" id="KW-0472">Membrane</keyword>
<keyword evidence="4 8" id="KW-1133">Transmembrane helix</keyword>
<evidence type="ECO:0000256" key="3">
    <source>
        <dbReference type="ARBA" id="ARBA00022737"/>
    </source>
</evidence>
<comment type="subcellular location">
    <subcellularLocation>
        <location evidence="1">Membrane</location>
        <topology evidence="1">Multi-pass membrane protein</topology>
    </subcellularLocation>
</comment>
<evidence type="ECO:0000256" key="7">
    <source>
        <dbReference type="PROSITE-ProRule" id="PRU00023"/>
    </source>
</evidence>
<dbReference type="Pfam" id="PF00023">
    <property type="entry name" value="Ank"/>
    <property type="match status" value="1"/>
</dbReference>
<proteinExistence type="predicted"/>
<keyword evidence="11" id="KW-1185">Reference proteome</keyword>
<dbReference type="GO" id="GO:0016020">
    <property type="term" value="C:membrane"/>
    <property type="evidence" value="ECO:0007669"/>
    <property type="project" value="UniProtKB-SubCell"/>
</dbReference>
<dbReference type="Gene3D" id="1.25.40.20">
    <property type="entry name" value="Ankyrin repeat-containing domain"/>
    <property type="match status" value="2"/>
</dbReference>
<dbReference type="PROSITE" id="PS50297">
    <property type="entry name" value="ANK_REP_REGION"/>
    <property type="match status" value="3"/>
</dbReference>
<dbReference type="Pfam" id="PF12796">
    <property type="entry name" value="Ank_2"/>
    <property type="match status" value="2"/>
</dbReference>
<comment type="caution">
    <text evidence="10">The sequence shown here is derived from an EMBL/GenBank/DDBJ whole genome shotgun (WGS) entry which is preliminary data.</text>
</comment>
<dbReference type="PANTHER" id="PTHR24186">
    <property type="entry name" value="PROTEIN PHOSPHATASE 1 REGULATORY SUBUNIT"/>
    <property type="match status" value="1"/>
</dbReference>
<evidence type="ECO:0000256" key="8">
    <source>
        <dbReference type="SAM" id="Phobius"/>
    </source>
</evidence>
<evidence type="ECO:0000256" key="5">
    <source>
        <dbReference type="ARBA" id="ARBA00023043"/>
    </source>
</evidence>
<gene>
    <name evidence="10" type="ORF">ACJRO7_013754</name>
</gene>
<evidence type="ECO:0000256" key="6">
    <source>
        <dbReference type="ARBA" id="ARBA00023136"/>
    </source>
</evidence>
<dbReference type="InterPro" id="IPR026961">
    <property type="entry name" value="PGG_dom"/>
</dbReference>
<keyword evidence="3" id="KW-0677">Repeat</keyword>
<dbReference type="Proteomes" id="UP001634007">
    <property type="component" value="Unassembled WGS sequence"/>
</dbReference>
<dbReference type="PANTHER" id="PTHR24186:SF37">
    <property type="entry name" value="PGG DOMAIN-CONTAINING PROTEIN"/>
    <property type="match status" value="1"/>
</dbReference>
<evidence type="ECO:0000256" key="1">
    <source>
        <dbReference type="ARBA" id="ARBA00004141"/>
    </source>
</evidence>
<feature type="repeat" description="ANK" evidence="7">
    <location>
        <begin position="104"/>
        <end position="126"/>
    </location>
</feature>
<dbReference type="SMART" id="SM00248">
    <property type="entry name" value="ANK"/>
    <property type="match status" value="5"/>
</dbReference>
<dbReference type="InterPro" id="IPR002110">
    <property type="entry name" value="Ankyrin_rpt"/>
</dbReference>
<evidence type="ECO:0000259" key="9">
    <source>
        <dbReference type="Pfam" id="PF13962"/>
    </source>
</evidence>
<dbReference type="PROSITE" id="PS50088">
    <property type="entry name" value="ANK_REPEAT"/>
    <property type="match status" value="3"/>
</dbReference>
<dbReference type="InterPro" id="IPR036770">
    <property type="entry name" value="Ankyrin_rpt-contain_sf"/>
</dbReference>
<accession>A0ABD3L449</accession>
<feature type="transmembrane region" description="Helical" evidence="8">
    <location>
        <begin position="233"/>
        <end position="251"/>
    </location>
</feature>
<dbReference type="Pfam" id="PF13962">
    <property type="entry name" value="PGG"/>
    <property type="match status" value="1"/>
</dbReference>
<evidence type="ECO:0000313" key="10">
    <source>
        <dbReference type="EMBL" id="KAL3744536.1"/>
    </source>
</evidence>
<evidence type="ECO:0000256" key="4">
    <source>
        <dbReference type="ARBA" id="ARBA00022989"/>
    </source>
</evidence>
<feature type="repeat" description="ANK" evidence="7">
    <location>
        <begin position="174"/>
        <end position="206"/>
    </location>
</feature>
<feature type="transmembrane region" description="Helical" evidence="8">
    <location>
        <begin position="325"/>
        <end position="346"/>
    </location>
</feature>
<keyword evidence="2 8" id="KW-0812">Transmembrane</keyword>
<evidence type="ECO:0000256" key="2">
    <source>
        <dbReference type="ARBA" id="ARBA00022692"/>
    </source>
</evidence>
<protein>
    <recommendedName>
        <fullName evidence="9">PGG domain-containing protein</fullName>
    </recommendedName>
</protein>
<evidence type="ECO:0000313" key="11">
    <source>
        <dbReference type="Proteomes" id="UP001634007"/>
    </source>
</evidence>